<dbReference type="GO" id="GO:0009311">
    <property type="term" value="P:oligosaccharide metabolic process"/>
    <property type="evidence" value="ECO:0007669"/>
    <property type="project" value="InterPro"/>
</dbReference>
<name>F8L3A5_SIMNZ</name>
<dbReference type="OrthoDB" id="9798687at2"/>
<evidence type="ECO:0000259" key="1">
    <source>
        <dbReference type="Pfam" id="PF22422"/>
    </source>
</evidence>
<dbReference type="SUPFAM" id="SSF48208">
    <property type="entry name" value="Six-hairpin glycosidases"/>
    <property type="match status" value="1"/>
</dbReference>
<dbReference type="InterPro" id="IPR008928">
    <property type="entry name" value="6-hairpin_glycosidase_sf"/>
</dbReference>
<dbReference type="Proteomes" id="UP000000496">
    <property type="component" value="Chromosome gsn.131"/>
</dbReference>
<reference key="1">
    <citation type="journal article" date="2011" name="Mol. Biol. Evol.">
        <title>Unity in variety -- the pan-genome of the Chlamydiae.</title>
        <authorList>
            <person name="Collingro A."/>
            <person name="Tischler P."/>
            <person name="Weinmaier T."/>
            <person name="Penz T."/>
            <person name="Heinz E."/>
            <person name="Brunham R.C."/>
            <person name="Read T.D."/>
            <person name="Bavoil P.M."/>
            <person name="Sachse K."/>
            <person name="Kahane S."/>
            <person name="Friedman M.G."/>
            <person name="Rattei T."/>
            <person name="Myers G.S.A."/>
            <person name="Horn M."/>
        </authorList>
    </citation>
    <scope>NUCLEOTIDE SEQUENCE</scope>
    <source>
        <strain>Z</strain>
    </source>
</reference>
<dbReference type="GO" id="GO:0004573">
    <property type="term" value="F:Glc3Man9GlcNAc2 oligosaccharide glucosidase activity"/>
    <property type="evidence" value="ECO:0007669"/>
    <property type="project" value="InterPro"/>
</dbReference>
<protein>
    <submittedName>
        <fullName evidence="2">Uncharacterized protein YMR196W</fullName>
    </submittedName>
</protein>
<dbReference type="Pfam" id="PF22422">
    <property type="entry name" value="MGH1-like_GH"/>
    <property type="match status" value="2"/>
</dbReference>
<organism evidence="2 3">
    <name type="scientific">Simkania negevensis (strain ATCC VR-1471 / DSM 27360 / Z)</name>
    <dbReference type="NCBI Taxonomy" id="331113"/>
    <lineage>
        <taxon>Bacteria</taxon>
        <taxon>Pseudomonadati</taxon>
        <taxon>Chlamydiota</taxon>
        <taxon>Chlamydiia</taxon>
        <taxon>Parachlamydiales</taxon>
        <taxon>Simkaniaceae</taxon>
        <taxon>Simkania</taxon>
    </lineage>
</organism>
<dbReference type="InterPro" id="IPR054491">
    <property type="entry name" value="MGH1-like_GH"/>
</dbReference>
<evidence type="ECO:0000313" key="2">
    <source>
        <dbReference type="EMBL" id="CCB89744.1"/>
    </source>
</evidence>
<dbReference type="RefSeq" id="WP_013944210.1">
    <property type="nucleotide sequence ID" value="NC_015713.1"/>
</dbReference>
<dbReference type="PANTHER" id="PTHR10412">
    <property type="entry name" value="MANNOSYL-OLIGOSACCHARIDE GLUCOSIDASE"/>
    <property type="match status" value="1"/>
</dbReference>
<dbReference type="HOGENOM" id="CLU_005386_0_1_0"/>
<dbReference type="Gene3D" id="1.50.10.10">
    <property type="match status" value="1"/>
</dbReference>
<feature type="domain" description="Mannosylglycerate hydrolase MGH1-like glycoside hydrolase" evidence="1">
    <location>
        <begin position="690"/>
        <end position="858"/>
    </location>
</feature>
<gene>
    <name evidence="2" type="ordered locus">SNE_A18670</name>
</gene>
<dbReference type="InterPro" id="IPR012341">
    <property type="entry name" value="6hp_glycosidase-like_sf"/>
</dbReference>
<dbReference type="PANTHER" id="PTHR10412:SF10">
    <property type="entry name" value="GLYCOSYL HYDROLASE FAMILY 63 C-TERMINAL DOMAIN-CONTAINING PROTEIN"/>
    <property type="match status" value="1"/>
</dbReference>
<dbReference type="EMBL" id="FR872582">
    <property type="protein sequence ID" value="CCB89744.1"/>
    <property type="molecule type" value="Genomic_DNA"/>
</dbReference>
<accession>F8L3A5</accession>
<reference evidence="2 3" key="2">
    <citation type="journal article" date="2011" name="Mol. Biol. Evol.">
        <title>Unity in variety--the pan-genome of the Chlamydiae.</title>
        <authorList>
            <person name="Collingro A."/>
            <person name="Tischler P."/>
            <person name="Weinmaier T."/>
            <person name="Penz T."/>
            <person name="Heinz E."/>
            <person name="Brunham R.C."/>
            <person name="Read T.D."/>
            <person name="Bavoil P.M."/>
            <person name="Sachse K."/>
            <person name="Kahane S."/>
            <person name="Friedman M.G."/>
            <person name="Rattei T."/>
            <person name="Myers G.S."/>
            <person name="Horn M."/>
        </authorList>
    </citation>
    <scope>NUCLEOTIDE SEQUENCE [LARGE SCALE GENOMIC DNA]</scope>
    <source>
        <strain evidence="3">ATCC VR-1471 / Z</strain>
    </source>
</reference>
<dbReference type="InterPro" id="IPR004888">
    <property type="entry name" value="Glycoside_hydrolase_63"/>
</dbReference>
<proteinExistence type="predicted"/>
<dbReference type="eggNOG" id="COG1452">
    <property type="taxonomic scope" value="Bacteria"/>
</dbReference>
<feature type="domain" description="Mannosylglycerate hydrolase MGH1-like glycoside hydrolase" evidence="1">
    <location>
        <begin position="418"/>
        <end position="643"/>
    </location>
</feature>
<dbReference type="STRING" id="331113.SNE_A18670"/>
<sequence length="876" mass="102607">MLAEKKRLKENKKREKYWKHWGPYLPERQWGTVREDYSKDGNAWTYFPYEEAMSRAYRWGEDGIAGISDTHQRLCLAFSFWNEKDLLLKERIFGLTNLEGNHGEDVKEYYYFLDNTPTHSYMKYLYKYPHSAYPYEEIRKANAERSQKEPEYELVDTGIFNHNRYFDIFIEYAKDSPTDIYVRLTVCNRGNEQQVLHILPTLWSRNTWFKEGVEKPVIEEVDGKIKASHPTLGTYYLYGDEAEELLFTENETNEQVVMGAQERKGFAKDGFNDYLVKRDTTAVNSEKKGTKAAFHYKFLIPPHGEKVIHLRLTTEGEEKKPLSDASKVFKARFREAEEFYGELYPKCSEGLSEIGRQALAGMLWNKMYYNLIVPEWLKGDPNFRPPLPPHDSCSARNSEWLHLYSDDIFSVPDTWEFPQFFSWDSAFHAIPLAMVDPDFAKRQLYILAQEWYMHPNGQLAAYEWNFYDVNPPVHAWATWRVYKIEQKRTGETDRFFLERVFQKLLLNFTWWVNRKDSGGRNIFQGGFLGLDNISVFNRSEHLPKGGILYQSDATSWMAMFCLNMLTIALELAKEDRTYEDMANKFYNHFLLIADAINFSADRSHPLWNEEDGFYYDVLKLPTGEEMPIKVHSLVGLMPLLAVMTIDPKTLESLPIFKNKMDWFINHRHDLCSKVACMKTPGNEERRILAILDKDKLTKLLKMMLNEEEFLSPYGIRAVSKCHEKNPFTLKIDGESYCVDYEPAESTSRLFGGNSNWRGPIWFPINVLIIESLQKFHHYHGDDFKVECPTGSGNMMNLWEVAAELSRRLISIFEKDETGSRPVFGDREKFKTDPHFQDYILFHEYFHGNTGQGLGANHQMGWTGFVAKLIKQLSDYQ</sequence>
<dbReference type="AlphaFoldDB" id="F8L3A5"/>
<evidence type="ECO:0000313" key="3">
    <source>
        <dbReference type="Proteomes" id="UP000000496"/>
    </source>
</evidence>
<keyword evidence="3" id="KW-1185">Reference proteome</keyword>
<dbReference type="KEGG" id="sng:SNE_A18670"/>